<organism evidence="1 2">
    <name type="scientific">Novosphingobium humi</name>
    <dbReference type="NCBI Taxonomy" id="2282397"/>
    <lineage>
        <taxon>Bacteria</taxon>
        <taxon>Pseudomonadati</taxon>
        <taxon>Pseudomonadota</taxon>
        <taxon>Alphaproteobacteria</taxon>
        <taxon>Sphingomonadales</taxon>
        <taxon>Sphingomonadaceae</taxon>
        <taxon>Novosphingobium</taxon>
    </lineage>
</organism>
<dbReference type="Proteomes" id="UP001218231">
    <property type="component" value="Chromosome"/>
</dbReference>
<dbReference type="RefSeq" id="WP_273617549.1">
    <property type="nucleotide sequence ID" value="NZ_CP117417.1"/>
</dbReference>
<gene>
    <name evidence="1" type="ORF">PQ457_14770</name>
</gene>
<dbReference type="EMBL" id="CP117417">
    <property type="protein sequence ID" value="WCT77165.1"/>
    <property type="molecule type" value="Genomic_DNA"/>
</dbReference>
<keyword evidence="2" id="KW-1185">Reference proteome</keyword>
<sequence length="91" mass="10288">MDKAPDSAFPALLQELDADPNDEEHTSFSVTHEGEWYLGAYRGGYVVFENLEEGDPRHMTNVPPEKIVALWRLLADGDLVSLENEPWKPGY</sequence>
<accession>A0ABY7TV79</accession>
<proteinExistence type="predicted"/>
<name>A0ABY7TV79_9SPHN</name>
<reference evidence="1 2" key="1">
    <citation type="submission" date="2023-02" db="EMBL/GenBank/DDBJ databases">
        <title>Genome sequence of Novosphingobium humi KACC 19094.</title>
        <authorList>
            <person name="Kim S."/>
            <person name="Heo J."/>
            <person name="Kwon S.-W."/>
        </authorList>
    </citation>
    <scope>NUCLEOTIDE SEQUENCE [LARGE SCALE GENOMIC DNA]</scope>
    <source>
        <strain evidence="1 2">KACC 19094</strain>
    </source>
</reference>
<evidence type="ECO:0000313" key="1">
    <source>
        <dbReference type="EMBL" id="WCT77165.1"/>
    </source>
</evidence>
<protein>
    <submittedName>
        <fullName evidence="1">Uncharacterized protein</fullName>
    </submittedName>
</protein>
<evidence type="ECO:0000313" key="2">
    <source>
        <dbReference type="Proteomes" id="UP001218231"/>
    </source>
</evidence>